<sequence>MENFNSIPTINYRGNYPGQQNAGEIHFDEEYDSSESEFSFPVVGSTNSANIKTSGKNKAFIGRDKEKAKRYYIQSTLEVNIDNQYPVDNIEIYRQKIFPFQLSPNISLVAPEEKNVNKSRISKIWKALSNSEPSIIGILRGKGFVYTLPETIDLLLYVTFCFGFMMAILFFNSSGSVKHSIHNMLNQQTFNFQSSLASECLGMPDENGVSSYEQLYSKKFIKYVIEPNKDTFFNSMSGDVVFPCGRGTIKDVATIADYLRWIALVLFPSFIYIRNTMNSALTSHIKISTQFNNGTESELTYVFDKGLLKGNNIYIYPYDTESALEILDLIVEKNYFNNTEVSSINTRFFTYNPFVGIKTSVMITLGNSKITGYYDSSLDVKSLLIHTNSYSYIFMALAIISGFFGFLRFFTHKDVIVSPIMTIKSSMNRVFALLSSILIIISVVTYMCIFIPINWLWTEDSSLEYSTLLSLHEDKMEENFTEQSSHFEYLATFDIIFRTSGSASLIFTLWEFFWFLSVKISRKHATSITVVVKKVTFPILFGALLVLFFFSSYGIIGLILLGDYTPMYSSAKSILFHMLLFIIGKTDEIWILLNETGIYTGIFFVPIICIFGIILPSYVYALFCHIYNSTIDTVEWCWDNCTRENGTNIQSSPWYIEENSIYERNIREDNTLSTQKTDESKGINNNESQELNLNVRQNSQMNDLLFVRDRYSNFMAQTTTFERLFDIFFSRKKYLTLKQKKEIEMGKFDSYEQTRKIASLHGSNVNNLNNSLPSLTHNNANENSEIIKQQSQNESLEGSEYVTLVTKSIHEYYWSIFNSGKTIFSNPGTVSNYGNNISSTSQQLMFRMVGTMEASVDMTQFLISKNRDSDYSDSIGLNDQNGLPLLVGNVMAASPCPNMENLLTFTEKINRVGESIWFTVLLCFILILLITSSIFEFRKQIYNDLINSISWNQFHTNINVNAMKPISAKEELDIKKSTDPSKFILNPVTLNLLTSETSNEVAYWISLASSRLIFNSSSEYQYKVLFPDFENDVTYPKILFDQNLLYNDQGEAGVTLRAIAVTENRSVDQYIDGTSSADELFKFIGVTERFFSTFDDDDKKLSEDLNMKFINKAINGYPFFYTKNIVPSEHSSFIESLYSNIYELLHYPKIVYLEILLPSLLIEDQMFNFVRIIITRDISGGLNKEPLNILLSTINSEFDSYFKISLEVAIILLMIAYIVVFFLECKKFTKIYRNSPESTGRRARSTVFCFFNYIFTDLSRAHDIVIIMMIIIRLGVYSSIFYYKMVLFKSKIDTDEFDMVYGLSIQLSYINIAIIWIFILRLFGQFSSISSNFRFLTFSYRRSFLPLFLVFIFLALQFIGLSIMIFINFSSCNDNYSSVFGVISSTINLFVGNFDFYEAYKCSSNLTISVLLPLLIAIYYIIMPVHTVIILRSLWLSKKESTDIDRIFKIVAESRNKKNSEEYKKYIKHITGMNTQISEREIWDHAGIDYDEDDPIDRKMYEQKYEKSVPKVEIPPPKIAELTDEQWDASPDFIKEWAEYEAESFIDRFRCLESEFKMNTSSTGYYSQFVSKWESSVYKELQLLEVTTNEAEQLLKRLQRAIKGTASRVRINQALQTNNLEAAIREKEEERESKRALLKARKNRNIYDNN</sequence>
<name>A0A0S4TBX9_CRYHO</name>
<feature type="transmembrane region" description="Helical" evidence="2">
    <location>
        <begin position="596"/>
        <end position="623"/>
    </location>
</feature>
<dbReference type="OrthoDB" id="341745at2759"/>
<feature type="transmembrane region" description="Helical" evidence="2">
    <location>
        <begin position="495"/>
        <end position="516"/>
    </location>
</feature>
<feature type="transmembrane region" description="Helical" evidence="2">
    <location>
        <begin position="1264"/>
        <end position="1283"/>
    </location>
</feature>
<dbReference type="VEuPathDB" id="CryptoDB:Chro.10012"/>
<keyword evidence="2" id="KW-1133">Transmembrane helix</keyword>
<evidence type="ECO:0000256" key="2">
    <source>
        <dbReference type="SAM" id="Phobius"/>
    </source>
</evidence>
<proteinExistence type="predicted"/>
<reference evidence="3" key="1">
    <citation type="submission" date="2015-08" db="EMBL/GenBank/DDBJ databases">
        <authorList>
            <person name="Babu N.S."/>
            <person name="Beckwith C.J."/>
            <person name="Beseler K.G."/>
            <person name="Brison A."/>
            <person name="Carone J.V."/>
            <person name="Caskin T.P."/>
            <person name="Diamond M."/>
            <person name="Durham M.E."/>
            <person name="Foxe J.M."/>
            <person name="Go M."/>
            <person name="Henderson B.A."/>
            <person name="Jones I.B."/>
            <person name="McGettigan J.A."/>
            <person name="Micheletti S.J."/>
            <person name="Nasrallah M.E."/>
            <person name="Ortiz D."/>
            <person name="Piller C.R."/>
            <person name="Privatt S.R."/>
            <person name="Schneider S.L."/>
            <person name="Sharp S."/>
            <person name="Smith T.C."/>
            <person name="Stanton J.D."/>
            <person name="Ullery H.E."/>
            <person name="Wilson R.J."/>
            <person name="Serrano M.G."/>
            <person name="Buck G."/>
            <person name="Lee V."/>
            <person name="Wang Y."/>
            <person name="Carvalho R."/>
            <person name="Voegtly L."/>
            <person name="Shi R."/>
            <person name="Duckworth R."/>
            <person name="Johnson A."/>
            <person name="Loviza R."/>
            <person name="Walstead R."/>
            <person name="Shah Z."/>
            <person name="Kiflezghi M."/>
            <person name="Wade K."/>
            <person name="Ball S.L."/>
            <person name="Bradley K.W."/>
            <person name="Asai D.J."/>
            <person name="Bowman C.A."/>
            <person name="Russell D.A."/>
            <person name="Pope W.H."/>
            <person name="Jacobs-Sera D."/>
            <person name="Hendrix R.W."/>
            <person name="Hatfull G.F."/>
        </authorList>
    </citation>
    <scope>NUCLEOTIDE SEQUENCE [LARGE SCALE GENOMIC DNA]</scope>
</reference>
<dbReference type="EMBL" id="LN877947">
    <property type="protein sequence ID" value="CUV03943.1"/>
    <property type="molecule type" value="Genomic_DNA"/>
</dbReference>
<dbReference type="VEuPathDB" id="CryptoDB:ChTU502y2012_302g0010"/>
<feature type="transmembrane region" description="Helical" evidence="2">
    <location>
        <begin position="916"/>
        <end position="935"/>
    </location>
</feature>
<feature type="transmembrane region" description="Helical" evidence="2">
    <location>
        <begin position="1201"/>
        <end position="1223"/>
    </location>
</feature>
<feature type="transmembrane region" description="Helical" evidence="2">
    <location>
        <begin position="1379"/>
        <end position="1397"/>
    </location>
</feature>
<feature type="coiled-coil region" evidence="1">
    <location>
        <begin position="1581"/>
        <end position="1644"/>
    </location>
</feature>
<protein>
    <recommendedName>
        <fullName evidence="4">Polycystin cation channel PKD1/PKD2 domain-containing protein</fullName>
    </recommendedName>
</protein>
<gene>
    <name evidence="3" type="ORF">CHUDEA1_30</name>
</gene>
<evidence type="ECO:0000256" key="1">
    <source>
        <dbReference type="SAM" id="Coils"/>
    </source>
</evidence>
<feature type="transmembrane region" description="Helical" evidence="2">
    <location>
        <begin position="431"/>
        <end position="457"/>
    </location>
</feature>
<dbReference type="Proteomes" id="UP000199752">
    <property type="component" value="Chromosome 1"/>
</dbReference>
<evidence type="ECO:0000313" key="3">
    <source>
        <dbReference type="EMBL" id="CUV03943.1"/>
    </source>
</evidence>
<feature type="transmembrane region" description="Helical" evidence="2">
    <location>
        <begin position="537"/>
        <end position="561"/>
    </location>
</feature>
<accession>A0A0S4TBX9</accession>
<keyword evidence="1" id="KW-0175">Coiled coil</keyword>
<organism evidence="3">
    <name type="scientific">Cryptosporidium hominis</name>
    <dbReference type="NCBI Taxonomy" id="237895"/>
    <lineage>
        <taxon>Eukaryota</taxon>
        <taxon>Sar</taxon>
        <taxon>Alveolata</taxon>
        <taxon>Apicomplexa</taxon>
        <taxon>Conoidasida</taxon>
        <taxon>Coccidia</taxon>
        <taxon>Eucoccidiorida</taxon>
        <taxon>Eimeriorina</taxon>
        <taxon>Cryptosporidiidae</taxon>
        <taxon>Cryptosporidium</taxon>
    </lineage>
</organism>
<keyword evidence="2" id="KW-0472">Membrane</keyword>
<dbReference type="VEuPathDB" id="CryptoDB:CHUDEA1_30"/>
<keyword evidence="2" id="KW-0812">Transmembrane</keyword>
<feature type="transmembrane region" description="Helical" evidence="2">
    <location>
        <begin position="154"/>
        <end position="171"/>
    </location>
</feature>
<feature type="transmembrane region" description="Helical" evidence="2">
    <location>
        <begin position="1344"/>
        <end position="1367"/>
    </location>
</feature>
<evidence type="ECO:0008006" key="4">
    <source>
        <dbReference type="Google" id="ProtNLM"/>
    </source>
</evidence>
<dbReference type="VEuPathDB" id="CryptoDB:GY17_00000998"/>
<feature type="transmembrane region" description="Helical" evidence="2">
    <location>
        <begin position="390"/>
        <end position="410"/>
    </location>
</feature>
<feature type="transmembrane region" description="Helical" evidence="2">
    <location>
        <begin position="1303"/>
        <end position="1323"/>
    </location>
</feature>
<feature type="transmembrane region" description="Helical" evidence="2">
    <location>
        <begin position="1409"/>
        <end position="1435"/>
    </location>
</feature>